<evidence type="ECO:0000256" key="2">
    <source>
        <dbReference type="PROSITE-ProRule" id="PRU00110"/>
    </source>
</evidence>
<organism evidence="4 5">
    <name type="scientific">Pseudoalteromonas marina</name>
    <dbReference type="NCBI Taxonomy" id="267375"/>
    <lineage>
        <taxon>Bacteria</taxon>
        <taxon>Pseudomonadati</taxon>
        <taxon>Pseudomonadota</taxon>
        <taxon>Gammaproteobacteria</taxon>
        <taxon>Alteromonadales</taxon>
        <taxon>Pseudoalteromonadaceae</taxon>
        <taxon>Pseudoalteromonas</taxon>
    </lineage>
</organism>
<sequence>MINYSTIEQLKSDVGNELAVELLKTFINESKKTIDILINTQNLSEIEISAHSLKSSAYSFGASGLGDTCNSIESIVKIEHSAEELNSLLKIADEQSAETFKQLESIIQNI</sequence>
<keyword evidence="1" id="KW-0902">Two-component regulatory system</keyword>
<dbReference type="CDD" id="cd00088">
    <property type="entry name" value="HPT"/>
    <property type="match status" value="1"/>
</dbReference>
<proteinExistence type="predicted"/>
<keyword evidence="2" id="KW-0597">Phosphoprotein</keyword>
<evidence type="ECO:0000256" key="1">
    <source>
        <dbReference type="ARBA" id="ARBA00023012"/>
    </source>
</evidence>
<dbReference type="Pfam" id="PF01627">
    <property type="entry name" value="Hpt"/>
    <property type="match status" value="1"/>
</dbReference>
<reference evidence="4" key="1">
    <citation type="submission" date="2023-07" db="EMBL/GenBank/DDBJ databases">
        <title>Genome content predicts the carbon catabolic preferences of heterotrophic bacteria.</title>
        <authorList>
            <person name="Gralka M."/>
        </authorList>
    </citation>
    <scope>NUCLEOTIDE SEQUENCE</scope>
    <source>
        <strain evidence="4">4G09</strain>
    </source>
</reference>
<feature type="domain" description="HPt" evidence="3">
    <location>
        <begin position="11"/>
        <end position="106"/>
    </location>
</feature>
<dbReference type="Proteomes" id="UP001177212">
    <property type="component" value="Unassembled WGS sequence"/>
</dbReference>
<protein>
    <submittedName>
        <fullName evidence="4">Hpt domain-containing protein</fullName>
    </submittedName>
</protein>
<evidence type="ECO:0000313" key="4">
    <source>
        <dbReference type="EMBL" id="MDP2566171.1"/>
    </source>
</evidence>
<evidence type="ECO:0000259" key="3">
    <source>
        <dbReference type="PROSITE" id="PS50894"/>
    </source>
</evidence>
<dbReference type="RefSeq" id="WP_010556352.1">
    <property type="nucleotide sequence ID" value="NZ_AHCB03000005.1"/>
</dbReference>
<accession>A0ABT9FHE4</accession>
<dbReference type="PROSITE" id="PS50894">
    <property type="entry name" value="HPT"/>
    <property type="match status" value="1"/>
</dbReference>
<feature type="modified residue" description="Phosphohistidine" evidence="2">
    <location>
        <position position="51"/>
    </location>
</feature>
<dbReference type="InterPro" id="IPR036641">
    <property type="entry name" value="HPT_dom_sf"/>
</dbReference>
<gene>
    <name evidence="4" type="ORF">Q8W34_16100</name>
</gene>
<dbReference type="EMBL" id="JAUYVT010000017">
    <property type="protein sequence ID" value="MDP2566171.1"/>
    <property type="molecule type" value="Genomic_DNA"/>
</dbReference>
<dbReference type="SUPFAM" id="SSF47226">
    <property type="entry name" value="Histidine-containing phosphotransfer domain, HPT domain"/>
    <property type="match status" value="1"/>
</dbReference>
<evidence type="ECO:0000313" key="5">
    <source>
        <dbReference type="Proteomes" id="UP001177212"/>
    </source>
</evidence>
<name>A0ABT9FHE4_9GAMM</name>
<comment type="caution">
    <text evidence="4">The sequence shown here is derived from an EMBL/GenBank/DDBJ whole genome shotgun (WGS) entry which is preliminary data.</text>
</comment>
<dbReference type="InterPro" id="IPR008207">
    <property type="entry name" value="Sig_transdc_His_kin_Hpt_dom"/>
</dbReference>
<keyword evidence="5" id="KW-1185">Reference proteome</keyword>
<dbReference type="Gene3D" id="1.20.120.160">
    <property type="entry name" value="HPT domain"/>
    <property type="match status" value="1"/>
</dbReference>